<dbReference type="CDD" id="cd04301">
    <property type="entry name" value="NAT_SF"/>
    <property type="match status" value="1"/>
</dbReference>
<dbReference type="InterPro" id="IPR050276">
    <property type="entry name" value="MshD_Acetyltransferase"/>
</dbReference>
<dbReference type="GO" id="GO:0016747">
    <property type="term" value="F:acyltransferase activity, transferring groups other than amino-acyl groups"/>
    <property type="evidence" value="ECO:0007669"/>
    <property type="project" value="InterPro"/>
</dbReference>
<dbReference type="PANTHER" id="PTHR43617">
    <property type="entry name" value="L-AMINO ACID N-ACETYLTRANSFERASE"/>
    <property type="match status" value="1"/>
</dbReference>
<dbReference type="InterPro" id="IPR000182">
    <property type="entry name" value="GNAT_dom"/>
</dbReference>
<organism evidence="2 3">
    <name type="scientific">Limosilactobacillus rudii</name>
    <dbReference type="NCBI Taxonomy" id="2759755"/>
    <lineage>
        <taxon>Bacteria</taxon>
        <taxon>Bacillati</taxon>
        <taxon>Bacillota</taxon>
        <taxon>Bacilli</taxon>
        <taxon>Lactobacillales</taxon>
        <taxon>Lactobacillaceae</taxon>
        <taxon>Limosilactobacillus</taxon>
    </lineage>
</organism>
<dbReference type="Pfam" id="PF00583">
    <property type="entry name" value="Acetyltransf_1"/>
    <property type="match status" value="1"/>
</dbReference>
<comment type="caution">
    <text evidence="2">The sequence shown here is derived from an EMBL/GenBank/DDBJ whole genome shotgun (WGS) entry which is preliminary data.</text>
</comment>
<evidence type="ECO:0000313" key="3">
    <source>
        <dbReference type="Proteomes" id="UP000517106"/>
    </source>
</evidence>
<reference evidence="2 3" key="1">
    <citation type="submission" date="2020-07" db="EMBL/GenBank/DDBJ databases">
        <title>Description of Limosilactobacillus balticus sp. nov., Limosilactobacillus agrestis sp. nov., Limosilactobacillus albertensis sp. nov., Limosilactobacillus rudii sp. nov., Limosilactobacillus fastidiosus sp. nov., five novel Limosilactobacillus species isolated from the vertebrate gastrointestinal tract, and proposal of 6 subspecies of Limosilactobacillus reuteri adapted to the gastrointestinal tract of specific vertebrate hosts.</title>
        <authorList>
            <person name="Li F."/>
            <person name="Cheng C."/>
            <person name="Zheng J."/>
            <person name="Quevedo R.M."/>
            <person name="Li J."/>
            <person name="Roos S."/>
            <person name="Gaenzle M.G."/>
            <person name="Walter J."/>
        </authorList>
    </citation>
    <scope>NUCLEOTIDE SEQUENCE [LARGE SCALE GENOMIC DNA]</scope>
    <source>
        <strain evidence="2 3">STM2_1</strain>
    </source>
</reference>
<dbReference type="EMBL" id="JACIVA010000050">
    <property type="protein sequence ID" value="MBB1097778.1"/>
    <property type="molecule type" value="Genomic_DNA"/>
</dbReference>
<evidence type="ECO:0000313" key="2">
    <source>
        <dbReference type="EMBL" id="MBB1097778.1"/>
    </source>
</evidence>
<proteinExistence type="predicted"/>
<dbReference type="PANTHER" id="PTHR43617:SF30">
    <property type="entry name" value="HISTONE ACETYLTRANSFERASE"/>
    <property type="match status" value="1"/>
</dbReference>
<sequence length="166" mass="19560">MEKSFKIYNSITTRDQLVQASRVFKTTWQQAYRTIFPQAQLQNLDEQIWQKNLLQPGRHNLIAVDPNNKVVGVASYGRSRERNSSWGELMAIYILPEYQGQELGKKLLEKAEAGLRLLNYNHYLLWVLQDNHYAMRFYHNNGWYNSGIVQIKTILGKKVKLVQFRK</sequence>
<dbReference type="SUPFAM" id="SSF55729">
    <property type="entry name" value="Acyl-CoA N-acyltransferases (Nat)"/>
    <property type="match status" value="1"/>
</dbReference>
<dbReference type="Gene3D" id="3.40.630.30">
    <property type="match status" value="1"/>
</dbReference>
<dbReference type="InterPro" id="IPR016181">
    <property type="entry name" value="Acyl_CoA_acyltransferase"/>
</dbReference>
<dbReference type="Proteomes" id="UP000517106">
    <property type="component" value="Unassembled WGS sequence"/>
</dbReference>
<keyword evidence="3" id="KW-1185">Reference proteome</keyword>
<dbReference type="AlphaFoldDB" id="A0A7W3ULJ9"/>
<feature type="domain" description="N-acetyltransferase" evidence="1">
    <location>
        <begin position="6"/>
        <end position="166"/>
    </location>
</feature>
<keyword evidence="2" id="KW-0808">Transferase</keyword>
<evidence type="ECO:0000259" key="1">
    <source>
        <dbReference type="PROSITE" id="PS51186"/>
    </source>
</evidence>
<protein>
    <submittedName>
        <fullName evidence="2">GNAT family N-acetyltransferase</fullName>
    </submittedName>
</protein>
<accession>A0A7W3ULJ9</accession>
<gene>
    <name evidence="2" type="ORF">H5S09_07470</name>
</gene>
<name>A0A7W3ULJ9_9LACO</name>
<dbReference type="RefSeq" id="WP_182596514.1">
    <property type="nucleotide sequence ID" value="NZ_JACIVA010000050.1"/>
</dbReference>
<dbReference type="PROSITE" id="PS51186">
    <property type="entry name" value="GNAT"/>
    <property type="match status" value="1"/>
</dbReference>